<evidence type="ECO:0000313" key="1">
    <source>
        <dbReference type="EMBL" id="KTS84471.1"/>
    </source>
</evidence>
<comment type="caution">
    <text evidence="1">The sequence shown here is derived from an EMBL/GenBank/DDBJ whole genome shotgun (WGS) entry which is preliminary data.</text>
</comment>
<dbReference type="EMBL" id="LDRX01000015">
    <property type="protein sequence ID" value="KTS84471.1"/>
    <property type="molecule type" value="Genomic_DNA"/>
</dbReference>
<organism evidence="1 2">
    <name type="scientific">Paenibacillus jamilae</name>
    <dbReference type="NCBI Taxonomy" id="114136"/>
    <lineage>
        <taxon>Bacteria</taxon>
        <taxon>Bacillati</taxon>
        <taxon>Bacillota</taxon>
        <taxon>Bacilli</taxon>
        <taxon>Bacillales</taxon>
        <taxon>Paenibacillaceae</taxon>
        <taxon>Paenibacillus</taxon>
    </lineage>
</organism>
<keyword evidence="2" id="KW-1185">Reference proteome</keyword>
<sequence>MLFDQYGEENGVNWSVVHEGGRNFIITVGKISEIYHCAYEPIFGLDVDDVAGINRVVDRLFDELSPEVASK</sequence>
<accession>A0ACC4ZZG2</accession>
<gene>
    <name evidence="1" type="ORF">NS115_03845</name>
</gene>
<reference evidence="1 2" key="1">
    <citation type="journal article" date="2016" name="Front. Microbiol.">
        <title>Genomic Resource of Rice Seed Associated Bacteria.</title>
        <authorList>
            <person name="Midha S."/>
            <person name="Bansal K."/>
            <person name="Sharma S."/>
            <person name="Kumar N."/>
            <person name="Patil P.P."/>
            <person name="Chaudhry V."/>
            <person name="Patil P.B."/>
        </authorList>
    </citation>
    <scope>NUCLEOTIDE SEQUENCE [LARGE SCALE GENOMIC DNA]</scope>
    <source>
        <strain evidence="1 2">NS115</strain>
    </source>
</reference>
<dbReference type="Proteomes" id="UP000074866">
    <property type="component" value="Unassembled WGS sequence"/>
</dbReference>
<evidence type="ECO:0000313" key="2">
    <source>
        <dbReference type="Proteomes" id="UP000074866"/>
    </source>
</evidence>
<protein>
    <submittedName>
        <fullName evidence="1">Uncharacterized protein</fullName>
    </submittedName>
</protein>
<name>A0ACC4ZZG2_9BACL</name>
<proteinExistence type="predicted"/>